<comment type="caution">
    <text evidence="1">The sequence shown here is derived from an EMBL/GenBank/DDBJ whole genome shotgun (WGS) entry which is preliminary data.</text>
</comment>
<dbReference type="Proteomes" id="UP000195569">
    <property type="component" value="Unassembled WGS sequence"/>
</dbReference>
<evidence type="ECO:0000313" key="1">
    <source>
        <dbReference type="EMBL" id="SIT41563.1"/>
    </source>
</evidence>
<evidence type="ECO:0000313" key="2">
    <source>
        <dbReference type="Proteomes" id="UP000195569"/>
    </source>
</evidence>
<dbReference type="RefSeq" id="WP_235850840.1">
    <property type="nucleotide sequence ID" value="NZ_CYGY02000030.1"/>
</dbReference>
<reference evidence="1" key="1">
    <citation type="submission" date="2016-12" db="EMBL/GenBank/DDBJ databases">
        <authorList>
            <person name="Moulin L."/>
        </authorList>
    </citation>
    <scope>NUCLEOTIDE SEQUENCE [LARGE SCALE GENOMIC DNA]</scope>
    <source>
        <strain evidence="1">STM 7183</strain>
    </source>
</reference>
<dbReference type="AlphaFoldDB" id="A0A1N7S2D7"/>
<gene>
    <name evidence="1" type="ORF">BN2476_300068</name>
</gene>
<sequence>MVKLCSKTLLLRNEKLSQQCDRLFAANGLAFNSLPGLSPLPDTMMNRLFARLLDESVWVNQMRPAKVRKKVGRCGSA</sequence>
<name>A0A1N7S2D7_9BURK</name>
<organism evidence="1 2">
    <name type="scientific">Paraburkholderia piptadeniae</name>
    <dbReference type="NCBI Taxonomy" id="1701573"/>
    <lineage>
        <taxon>Bacteria</taxon>
        <taxon>Pseudomonadati</taxon>
        <taxon>Pseudomonadota</taxon>
        <taxon>Betaproteobacteria</taxon>
        <taxon>Burkholderiales</taxon>
        <taxon>Burkholderiaceae</taxon>
        <taxon>Paraburkholderia</taxon>
    </lineage>
</organism>
<protein>
    <submittedName>
        <fullName evidence="1">Uncharacterized protein</fullName>
    </submittedName>
</protein>
<proteinExistence type="predicted"/>
<dbReference type="EMBL" id="CYGY02000030">
    <property type="protein sequence ID" value="SIT41563.1"/>
    <property type="molecule type" value="Genomic_DNA"/>
</dbReference>
<accession>A0A1N7S2D7</accession>
<keyword evidence="2" id="KW-1185">Reference proteome</keyword>